<evidence type="ECO:0000313" key="2">
    <source>
        <dbReference type="EMBL" id="KAJ7705747.1"/>
    </source>
</evidence>
<reference evidence="2" key="1">
    <citation type="submission" date="2023-03" db="EMBL/GenBank/DDBJ databases">
        <title>Massive genome expansion in bonnet fungi (Mycena s.s.) driven by repeated elements and novel gene families across ecological guilds.</title>
        <authorList>
            <consortium name="Lawrence Berkeley National Laboratory"/>
            <person name="Harder C.B."/>
            <person name="Miyauchi S."/>
            <person name="Viragh M."/>
            <person name="Kuo A."/>
            <person name="Thoen E."/>
            <person name="Andreopoulos B."/>
            <person name="Lu D."/>
            <person name="Skrede I."/>
            <person name="Drula E."/>
            <person name="Henrissat B."/>
            <person name="Morin E."/>
            <person name="Kohler A."/>
            <person name="Barry K."/>
            <person name="LaButti K."/>
            <person name="Morin E."/>
            <person name="Salamov A."/>
            <person name="Lipzen A."/>
            <person name="Mereny Z."/>
            <person name="Hegedus B."/>
            <person name="Baldrian P."/>
            <person name="Stursova M."/>
            <person name="Weitz H."/>
            <person name="Taylor A."/>
            <person name="Grigoriev I.V."/>
            <person name="Nagy L.G."/>
            <person name="Martin F."/>
            <person name="Kauserud H."/>
        </authorList>
    </citation>
    <scope>NUCLEOTIDE SEQUENCE</scope>
    <source>
        <strain evidence="2">CBHHK182m</strain>
    </source>
</reference>
<name>A0AAD7M8D8_9AGAR</name>
<dbReference type="EMBL" id="JARKIB010000467">
    <property type="protein sequence ID" value="KAJ7705747.1"/>
    <property type="molecule type" value="Genomic_DNA"/>
</dbReference>
<gene>
    <name evidence="2" type="ORF">B0H16DRAFT_1747108</name>
</gene>
<comment type="caution">
    <text evidence="2">The sequence shown here is derived from an EMBL/GenBank/DDBJ whole genome shotgun (WGS) entry which is preliminary data.</text>
</comment>
<dbReference type="Proteomes" id="UP001215598">
    <property type="component" value="Unassembled WGS sequence"/>
</dbReference>
<feature type="region of interest" description="Disordered" evidence="1">
    <location>
        <begin position="92"/>
        <end position="117"/>
    </location>
</feature>
<accession>A0AAD7M8D8</accession>
<evidence type="ECO:0000313" key="3">
    <source>
        <dbReference type="Proteomes" id="UP001215598"/>
    </source>
</evidence>
<proteinExistence type="predicted"/>
<protein>
    <submittedName>
        <fullName evidence="2">Uncharacterized protein</fullName>
    </submittedName>
</protein>
<sequence>MTVNRRLYKIASICPDHPYRYRSVQYVLRPVPLREVPAERGHSIPSASPSTTYAIRIHTPSPPPPHRPDPNLKHALPARICVSCAPLRLVSNPPTSPTSHSRKAHMSRAPSISISQRDEGSEELYTYRIATAASAGFPSEIFSYPRMTHPWCLLEFQLSHLTG</sequence>
<dbReference type="AlphaFoldDB" id="A0AAD7M8D8"/>
<organism evidence="2 3">
    <name type="scientific">Mycena metata</name>
    <dbReference type="NCBI Taxonomy" id="1033252"/>
    <lineage>
        <taxon>Eukaryota</taxon>
        <taxon>Fungi</taxon>
        <taxon>Dikarya</taxon>
        <taxon>Basidiomycota</taxon>
        <taxon>Agaricomycotina</taxon>
        <taxon>Agaricomycetes</taxon>
        <taxon>Agaricomycetidae</taxon>
        <taxon>Agaricales</taxon>
        <taxon>Marasmiineae</taxon>
        <taxon>Mycenaceae</taxon>
        <taxon>Mycena</taxon>
    </lineage>
</organism>
<evidence type="ECO:0000256" key="1">
    <source>
        <dbReference type="SAM" id="MobiDB-lite"/>
    </source>
</evidence>
<keyword evidence="3" id="KW-1185">Reference proteome</keyword>